<name>A0AC62A492_9BACI</name>
<proteinExistence type="predicted"/>
<reference evidence="1 2" key="2">
    <citation type="journal article" date="2019" name="Int. J. Syst. Evol. Microbiol.">
        <title>Anaerobacillus isosaccharinicus sp. nov., an alkaliphilic bacterium which degrades isosaccharinic acid.</title>
        <authorList>
            <person name="Bassil N.M."/>
            <person name="Lloyd J.R."/>
        </authorList>
    </citation>
    <scope>NUCLEOTIDE SEQUENCE [LARGE SCALE GENOMIC DNA]</scope>
    <source>
        <strain evidence="1 2">NB2006</strain>
    </source>
</reference>
<accession>A0AC62A492</accession>
<evidence type="ECO:0000313" key="2">
    <source>
        <dbReference type="Proteomes" id="UP000180175"/>
    </source>
</evidence>
<keyword evidence="2" id="KW-1185">Reference proteome</keyword>
<reference evidence="1 2" key="1">
    <citation type="journal article" date="2017" name="Genome Announc.">
        <title>Draft Genome Sequences of Four Alkaliphilic Bacteria Belonging to the Anaerobacillus Genus.</title>
        <authorList>
            <person name="Bassil N.M."/>
            <person name="Lloyd J.R."/>
        </authorList>
    </citation>
    <scope>NUCLEOTIDE SEQUENCE [LARGE SCALE GENOMIC DNA]</scope>
    <source>
        <strain evidence="1 2">NB2006</strain>
    </source>
</reference>
<evidence type="ECO:0000313" key="1">
    <source>
        <dbReference type="EMBL" id="XRP48453.1"/>
    </source>
</evidence>
<gene>
    <name evidence="1" type="ORF">AWH56_020045</name>
</gene>
<protein>
    <submittedName>
        <fullName evidence="1">NAD-binding protein</fullName>
    </submittedName>
</protein>
<dbReference type="Proteomes" id="UP000180175">
    <property type="component" value="Chromosome"/>
</dbReference>
<sequence>MNYMKDQHILIVGWSKKTDIAVKEILDSDSTTEIVIVDQLRQSPIDLTYNRVYYIQGDPTEAETFEKANIKKAKAVIIFSDDTIQDPSLKDAKTLLVAITAERLAPDIHTTVEVATEKHVSNFSHVKVDEFILSQETISHLAVRSALYKGVNQVYSQLISRQHGEDLYKISKKSDWVTYNDAFQSLLQNGATLIADRHLLDINRRLNEKIPEDAVLYIICNRETFEKLKH</sequence>
<dbReference type="EMBL" id="CP063356">
    <property type="protein sequence ID" value="XRP48453.1"/>
    <property type="molecule type" value="Genomic_DNA"/>
</dbReference>
<organism evidence="1 2">
    <name type="scientific">Anaerobacillus isosaccharinicus</name>
    <dbReference type="NCBI Taxonomy" id="1532552"/>
    <lineage>
        <taxon>Bacteria</taxon>
        <taxon>Bacillati</taxon>
        <taxon>Bacillota</taxon>
        <taxon>Bacilli</taxon>
        <taxon>Bacillales</taxon>
        <taxon>Bacillaceae</taxon>
        <taxon>Anaerobacillus</taxon>
    </lineage>
</organism>